<feature type="region of interest" description="Disordered" evidence="1">
    <location>
        <begin position="52"/>
        <end position="73"/>
    </location>
</feature>
<dbReference type="Proteomes" id="UP000192578">
    <property type="component" value="Unassembled WGS sequence"/>
</dbReference>
<accession>A0A9X6RLM7</accession>
<name>A0A9X6RLM7_HYPEX</name>
<comment type="caution">
    <text evidence="3">The sequence shown here is derived from an EMBL/GenBank/DDBJ whole genome shotgun (WGS) entry which is preliminary data.</text>
</comment>
<reference evidence="4" key="1">
    <citation type="submission" date="2017-01" db="EMBL/GenBank/DDBJ databases">
        <title>Comparative genomics of anhydrobiosis in the tardigrade Hypsibius dujardini.</title>
        <authorList>
            <person name="Yoshida Y."/>
            <person name="Koutsovoulos G."/>
            <person name="Laetsch D."/>
            <person name="Stevens L."/>
            <person name="Kumar S."/>
            <person name="Horikawa D."/>
            <person name="Ishino K."/>
            <person name="Komine S."/>
            <person name="Tomita M."/>
            <person name="Blaxter M."/>
            <person name="Arakawa K."/>
        </authorList>
    </citation>
    <scope>NUCLEOTIDE SEQUENCE [LARGE SCALE GENOMIC DNA]</scope>
    <source>
        <strain evidence="4">Z151</strain>
    </source>
</reference>
<keyword evidence="4" id="KW-1185">Reference proteome</keyword>
<dbReference type="AlphaFoldDB" id="A0A9X6RLM7"/>
<sequence>MRIRLPTSTSPTAAWLFTLQLVSVVPGASESPGMVTAGGRETLGGRVMGLSETPLQLSSLQTTNPSPSGTSIE</sequence>
<feature type="signal peptide" evidence="2">
    <location>
        <begin position="1"/>
        <end position="27"/>
    </location>
</feature>
<protein>
    <submittedName>
        <fullName evidence="3">Uncharacterized protein</fullName>
    </submittedName>
</protein>
<feature type="chain" id="PRO_5040852384" evidence="2">
    <location>
        <begin position="28"/>
        <end position="73"/>
    </location>
</feature>
<keyword evidence="2" id="KW-0732">Signal</keyword>
<organism evidence="3 4">
    <name type="scientific">Hypsibius exemplaris</name>
    <name type="common">Freshwater tardigrade</name>
    <dbReference type="NCBI Taxonomy" id="2072580"/>
    <lineage>
        <taxon>Eukaryota</taxon>
        <taxon>Metazoa</taxon>
        <taxon>Ecdysozoa</taxon>
        <taxon>Tardigrada</taxon>
        <taxon>Eutardigrada</taxon>
        <taxon>Parachela</taxon>
        <taxon>Hypsibioidea</taxon>
        <taxon>Hypsibiidae</taxon>
        <taxon>Hypsibius</taxon>
    </lineage>
</organism>
<evidence type="ECO:0000256" key="2">
    <source>
        <dbReference type="SAM" id="SignalP"/>
    </source>
</evidence>
<feature type="compositionally biased region" description="Polar residues" evidence="1">
    <location>
        <begin position="53"/>
        <end position="73"/>
    </location>
</feature>
<evidence type="ECO:0000313" key="4">
    <source>
        <dbReference type="Proteomes" id="UP000192578"/>
    </source>
</evidence>
<evidence type="ECO:0000313" key="3">
    <source>
        <dbReference type="EMBL" id="OWA52130.1"/>
    </source>
</evidence>
<evidence type="ECO:0000256" key="1">
    <source>
        <dbReference type="SAM" id="MobiDB-lite"/>
    </source>
</evidence>
<dbReference type="EMBL" id="MTYJ01000252">
    <property type="protein sequence ID" value="OWA52130.1"/>
    <property type="molecule type" value="Genomic_DNA"/>
</dbReference>
<proteinExistence type="predicted"/>
<gene>
    <name evidence="3" type="ORF">BV898_16591</name>
</gene>